<accession>A0A6P8AVV6</accession>
<keyword evidence="2" id="KW-1185">Reference proteome</keyword>
<reference evidence="3" key="3">
    <citation type="submission" date="2025-08" db="UniProtKB">
        <authorList>
            <consortium name="RefSeq"/>
        </authorList>
    </citation>
    <scope>IDENTIFICATION</scope>
    <source>
        <strain evidence="3">NI907</strain>
    </source>
</reference>
<dbReference type="AlphaFoldDB" id="A0A6P8AVV6"/>
<sequence length="41" mass="4753">MTRSATGRKKKKDDKQINKRKKGQRLNSKLRHVSGLIIAMM</sequence>
<dbReference type="KEGG" id="pgri:PgNI_08926"/>
<dbReference type="Proteomes" id="UP000515153">
    <property type="component" value="Chromosome V"/>
</dbReference>
<dbReference type="GeneID" id="41963824"/>
<dbReference type="RefSeq" id="XP_030979056.1">
    <property type="nucleotide sequence ID" value="XM_031128916.1"/>
</dbReference>
<proteinExistence type="predicted"/>
<evidence type="ECO:0000313" key="3">
    <source>
        <dbReference type="RefSeq" id="XP_030979056.1"/>
    </source>
</evidence>
<protein>
    <submittedName>
        <fullName evidence="3">Uncharacterized protein</fullName>
    </submittedName>
</protein>
<evidence type="ECO:0000313" key="2">
    <source>
        <dbReference type="Proteomes" id="UP000515153"/>
    </source>
</evidence>
<reference evidence="2 3" key="1">
    <citation type="journal article" date="2019" name="Mol. Biol. Evol.">
        <title>Blast fungal genomes show frequent chromosomal changes, gene gains and losses, and effector gene turnover.</title>
        <authorList>
            <person name="Gomez Luciano L.B."/>
            <person name="Jason Tsai I."/>
            <person name="Chuma I."/>
            <person name="Tosa Y."/>
            <person name="Chen Y.H."/>
            <person name="Li J.Y."/>
            <person name="Li M.Y."/>
            <person name="Jade Lu M.Y."/>
            <person name="Nakayashiki H."/>
            <person name="Li W.H."/>
        </authorList>
    </citation>
    <scope>NUCLEOTIDE SEQUENCE [LARGE SCALE GENOMIC DNA]</scope>
    <source>
        <strain evidence="2 3">NI907</strain>
    </source>
</reference>
<organism evidence="2 3">
    <name type="scientific">Pyricularia grisea</name>
    <name type="common">Crabgrass-specific blast fungus</name>
    <name type="synonym">Magnaporthe grisea</name>
    <dbReference type="NCBI Taxonomy" id="148305"/>
    <lineage>
        <taxon>Eukaryota</taxon>
        <taxon>Fungi</taxon>
        <taxon>Dikarya</taxon>
        <taxon>Ascomycota</taxon>
        <taxon>Pezizomycotina</taxon>
        <taxon>Sordariomycetes</taxon>
        <taxon>Sordariomycetidae</taxon>
        <taxon>Magnaporthales</taxon>
        <taxon>Pyriculariaceae</taxon>
        <taxon>Pyricularia</taxon>
    </lineage>
</organism>
<feature type="region of interest" description="Disordered" evidence="1">
    <location>
        <begin position="1"/>
        <end position="28"/>
    </location>
</feature>
<evidence type="ECO:0000256" key="1">
    <source>
        <dbReference type="SAM" id="MobiDB-lite"/>
    </source>
</evidence>
<name>A0A6P8AVV6_PYRGI</name>
<gene>
    <name evidence="3" type="ORF">PgNI_08926</name>
</gene>
<reference evidence="3" key="2">
    <citation type="submission" date="2019-10" db="EMBL/GenBank/DDBJ databases">
        <authorList>
            <consortium name="NCBI Genome Project"/>
        </authorList>
    </citation>
    <scope>NUCLEOTIDE SEQUENCE</scope>
    <source>
        <strain evidence="3">NI907</strain>
    </source>
</reference>